<evidence type="ECO:0000256" key="1">
    <source>
        <dbReference type="SAM" id="MobiDB-lite"/>
    </source>
</evidence>
<reference evidence="2 3" key="1">
    <citation type="journal article" date="2019" name="Nat. Ecol. Evol.">
        <title>Megaphylogeny resolves global patterns of mushroom evolution.</title>
        <authorList>
            <person name="Varga T."/>
            <person name="Krizsan K."/>
            <person name="Foldi C."/>
            <person name="Dima B."/>
            <person name="Sanchez-Garcia M."/>
            <person name="Sanchez-Ramirez S."/>
            <person name="Szollosi G.J."/>
            <person name="Szarkandi J.G."/>
            <person name="Papp V."/>
            <person name="Albert L."/>
            <person name="Andreopoulos W."/>
            <person name="Angelini C."/>
            <person name="Antonin V."/>
            <person name="Barry K.W."/>
            <person name="Bougher N.L."/>
            <person name="Buchanan P."/>
            <person name="Buyck B."/>
            <person name="Bense V."/>
            <person name="Catcheside P."/>
            <person name="Chovatia M."/>
            <person name="Cooper J."/>
            <person name="Damon W."/>
            <person name="Desjardin D."/>
            <person name="Finy P."/>
            <person name="Geml J."/>
            <person name="Haridas S."/>
            <person name="Hughes K."/>
            <person name="Justo A."/>
            <person name="Karasinski D."/>
            <person name="Kautmanova I."/>
            <person name="Kiss B."/>
            <person name="Kocsube S."/>
            <person name="Kotiranta H."/>
            <person name="LaButti K.M."/>
            <person name="Lechner B.E."/>
            <person name="Liimatainen K."/>
            <person name="Lipzen A."/>
            <person name="Lukacs Z."/>
            <person name="Mihaltcheva S."/>
            <person name="Morgado L.N."/>
            <person name="Niskanen T."/>
            <person name="Noordeloos M.E."/>
            <person name="Ohm R.A."/>
            <person name="Ortiz-Santana B."/>
            <person name="Ovrebo C."/>
            <person name="Racz N."/>
            <person name="Riley R."/>
            <person name="Savchenko A."/>
            <person name="Shiryaev A."/>
            <person name="Soop K."/>
            <person name="Spirin V."/>
            <person name="Szebenyi C."/>
            <person name="Tomsovsky M."/>
            <person name="Tulloss R.E."/>
            <person name="Uehling J."/>
            <person name="Grigoriev I.V."/>
            <person name="Vagvolgyi C."/>
            <person name="Papp T."/>
            <person name="Martin F.M."/>
            <person name="Miettinen O."/>
            <person name="Hibbett D.S."/>
            <person name="Nagy L.G."/>
        </authorList>
    </citation>
    <scope>NUCLEOTIDE SEQUENCE [LARGE SCALE GENOMIC DNA]</scope>
    <source>
        <strain evidence="2 3">CBS 962.96</strain>
    </source>
</reference>
<gene>
    <name evidence="2" type="ORF">K435DRAFT_884784</name>
</gene>
<feature type="region of interest" description="Disordered" evidence="1">
    <location>
        <begin position="371"/>
        <end position="398"/>
    </location>
</feature>
<dbReference type="OrthoDB" id="2970403at2759"/>
<dbReference type="Proteomes" id="UP000297245">
    <property type="component" value="Unassembled WGS sequence"/>
</dbReference>
<feature type="compositionally biased region" description="Pro residues" evidence="1">
    <location>
        <begin position="415"/>
        <end position="429"/>
    </location>
</feature>
<feature type="compositionally biased region" description="Acidic residues" evidence="1">
    <location>
        <begin position="758"/>
        <end position="771"/>
    </location>
</feature>
<feature type="region of interest" description="Disordered" evidence="1">
    <location>
        <begin position="410"/>
        <end position="464"/>
    </location>
</feature>
<dbReference type="AlphaFoldDB" id="A0A4S8KUJ6"/>
<feature type="compositionally biased region" description="Polar residues" evidence="1">
    <location>
        <begin position="224"/>
        <end position="243"/>
    </location>
</feature>
<name>A0A4S8KUJ6_DENBC</name>
<organism evidence="2 3">
    <name type="scientific">Dendrothele bispora (strain CBS 962.96)</name>
    <dbReference type="NCBI Taxonomy" id="1314807"/>
    <lineage>
        <taxon>Eukaryota</taxon>
        <taxon>Fungi</taxon>
        <taxon>Dikarya</taxon>
        <taxon>Basidiomycota</taxon>
        <taxon>Agaricomycotina</taxon>
        <taxon>Agaricomycetes</taxon>
        <taxon>Agaricomycetidae</taxon>
        <taxon>Agaricales</taxon>
        <taxon>Agaricales incertae sedis</taxon>
        <taxon>Dendrothele</taxon>
    </lineage>
</organism>
<feature type="region of interest" description="Disordered" evidence="1">
    <location>
        <begin position="112"/>
        <end position="134"/>
    </location>
</feature>
<dbReference type="EMBL" id="ML180073">
    <property type="protein sequence ID" value="THU79138.1"/>
    <property type="molecule type" value="Genomic_DNA"/>
</dbReference>
<accession>A0A4S8KUJ6</accession>
<proteinExistence type="predicted"/>
<feature type="compositionally biased region" description="Polar residues" evidence="1">
    <location>
        <begin position="371"/>
        <end position="381"/>
    </location>
</feature>
<feature type="compositionally biased region" description="Pro residues" evidence="1">
    <location>
        <begin position="436"/>
        <end position="457"/>
    </location>
</feature>
<protein>
    <submittedName>
        <fullName evidence="2">Uncharacterized protein</fullName>
    </submittedName>
</protein>
<evidence type="ECO:0000313" key="3">
    <source>
        <dbReference type="Proteomes" id="UP000297245"/>
    </source>
</evidence>
<sequence length="785" mass="84944">MAKRNAQCLAQVMSTATSTTGNESQPANEVQTTPAISAATGRDAVPINGLTQTQVTTVATPLTRPTTPTGNGETVQSVYHSIHAPHNAVVTPSEVAESGYPDDGFTLVTKKSKDLRESNQTMNASQKGKGKDVSDIFTTGHGMATSSDIAPFLRNPPRNTSSSGLQCSWIPGSLFREPTPSPTSADIPSIFSPLTPAFTTPAPTMATSTIAAIPSAPTAQSIAQQNTHTLPAESTMSEGQTCPETGMALDPELNDGLSAQEETQKRKRSRVEPVVDEEDEQLSPPPPSRSRGPEPTPWDAGAPDVQMSNPPPPPLQTHEDTRYPSSAEIAMALAAVEEARRQANRMSGTLPEQPRPLPNFNCIPQLTASTSRTTLEHQQQPSPLPNDAVPSPTIPNQTGLVNTRFVSFTSNQAQPVPPPMQNNTPPVPPLTQNNVPPVPPPTQNNIPPATPNGPPPAANTYIPGGVAAPPPGGYPRVYGFHSGNVREGQAQEQITLWDEIVATRGGLLIRMFDPTPDPIAAQQQMTRAVRDTIPSHAMPTVAPPERIEGSSSQPPTHFLVMGISPNDVQHLIDRRIIDTAHGAFITIPYNPNPDHFVMTLQGHTFREDQAVEAQQAFRMQLSREPHLSHFISTHRDNLPAHLTPEEAIAITLNCLRAQPIRMGHPEGVERIYWNVYAPPPSRHLPYYQEWINLIRSAGPFPNPSGVLVVVASTTPLDIAVSCWFRVGVEPPHKLEPPLTTPNSRILPREPKEVLGEPQEVEDPNEEEEERMEGDFSASRTIDILR</sequence>
<feature type="region of interest" description="Disordered" evidence="1">
    <location>
        <begin position="217"/>
        <end position="321"/>
    </location>
</feature>
<keyword evidence="3" id="KW-1185">Reference proteome</keyword>
<feature type="region of interest" description="Disordered" evidence="1">
    <location>
        <begin position="733"/>
        <end position="785"/>
    </location>
</feature>
<evidence type="ECO:0000313" key="2">
    <source>
        <dbReference type="EMBL" id="THU79138.1"/>
    </source>
</evidence>